<dbReference type="PROSITE" id="PS51371">
    <property type="entry name" value="CBS"/>
    <property type="match status" value="2"/>
</dbReference>
<dbReference type="AlphaFoldDB" id="A0A9D1QZX0"/>
<evidence type="ECO:0000313" key="5">
    <source>
        <dbReference type="Proteomes" id="UP000824264"/>
    </source>
</evidence>
<evidence type="ECO:0000259" key="3">
    <source>
        <dbReference type="PROSITE" id="PS51371"/>
    </source>
</evidence>
<reference evidence="4" key="2">
    <citation type="submission" date="2021-04" db="EMBL/GenBank/DDBJ databases">
        <authorList>
            <person name="Gilroy R."/>
        </authorList>
    </citation>
    <scope>NUCLEOTIDE SEQUENCE</scope>
    <source>
        <strain evidence="4">ChiSxjej5B17-1746</strain>
    </source>
</reference>
<dbReference type="EMBL" id="DXGI01000083">
    <property type="protein sequence ID" value="HIW77948.1"/>
    <property type="molecule type" value="Genomic_DNA"/>
</dbReference>
<dbReference type="SMART" id="SM00116">
    <property type="entry name" value="CBS"/>
    <property type="match status" value="2"/>
</dbReference>
<dbReference type="InterPro" id="IPR000644">
    <property type="entry name" value="CBS_dom"/>
</dbReference>
<evidence type="ECO:0000256" key="2">
    <source>
        <dbReference type="PROSITE-ProRule" id="PRU00703"/>
    </source>
</evidence>
<gene>
    <name evidence="4" type="ORF">H9874_02225</name>
</gene>
<comment type="caution">
    <text evidence="4">The sequence shown here is derived from an EMBL/GenBank/DDBJ whole genome shotgun (WGS) entry which is preliminary data.</text>
</comment>
<dbReference type="Gene3D" id="3.10.580.10">
    <property type="entry name" value="CBS-domain"/>
    <property type="match status" value="1"/>
</dbReference>
<reference evidence="4" key="1">
    <citation type="journal article" date="2021" name="PeerJ">
        <title>Extensive microbial diversity within the chicken gut microbiome revealed by metagenomics and culture.</title>
        <authorList>
            <person name="Gilroy R."/>
            <person name="Ravi A."/>
            <person name="Getino M."/>
            <person name="Pursley I."/>
            <person name="Horton D.L."/>
            <person name="Alikhan N.F."/>
            <person name="Baker D."/>
            <person name="Gharbi K."/>
            <person name="Hall N."/>
            <person name="Watson M."/>
            <person name="Adriaenssens E.M."/>
            <person name="Foster-Nyarko E."/>
            <person name="Jarju S."/>
            <person name="Secka A."/>
            <person name="Antonio M."/>
            <person name="Oren A."/>
            <person name="Chaudhuri R.R."/>
            <person name="La Ragione R."/>
            <person name="Hildebrand F."/>
            <person name="Pallen M.J."/>
        </authorList>
    </citation>
    <scope>NUCLEOTIDE SEQUENCE</scope>
    <source>
        <strain evidence="4">ChiSxjej5B17-1746</strain>
    </source>
</reference>
<accession>A0A9D1QZX0</accession>
<dbReference type="PANTHER" id="PTHR43080:SF2">
    <property type="entry name" value="CBS DOMAIN-CONTAINING PROTEIN"/>
    <property type="match status" value="1"/>
</dbReference>
<proteinExistence type="predicted"/>
<dbReference type="InterPro" id="IPR051257">
    <property type="entry name" value="Diverse_CBS-Domain"/>
</dbReference>
<keyword evidence="1 2" id="KW-0129">CBS domain</keyword>
<feature type="domain" description="CBS" evidence="3">
    <location>
        <begin position="83"/>
        <end position="140"/>
    </location>
</feature>
<dbReference type="InterPro" id="IPR046342">
    <property type="entry name" value="CBS_dom_sf"/>
</dbReference>
<dbReference type="Proteomes" id="UP000824264">
    <property type="component" value="Unassembled WGS sequence"/>
</dbReference>
<feature type="domain" description="CBS" evidence="3">
    <location>
        <begin position="8"/>
        <end position="64"/>
    </location>
</feature>
<evidence type="ECO:0000256" key="1">
    <source>
        <dbReference type="ARBA" id="ARBA00023122"/>
    </source>
</evidence>
<organism evidence="4 5">
    <name type="scientific">Candidatus Bilophila faecipullorum</name>
    <dbReference type="NCBI Taxonomy" id="2838482"/>
    <lineage>
        <taxon>Bacteria</taxon>
        <taxon>Pseudomonadati</taxon>
        <taxon>Thermodesulfobacteriota</taxon>
        <taxon>Desulfovibrionia</taxon>
        <taxon>Desulfovibrionales</taxon>
        <taxon>Desulfovibrionaceae</taxon>
        <taxon>Bilophila</taxon>
    </lineage>
</organism>
<sequence length="140" mass="15796">MIYVSDLMTSKVFTLQRTDTLQDVRALMQLAKIRHIPVTGEDNRFMGLLTHRDLLGYAVSHLAGIGQEEQEEIESSIMVGEIMQTDVRTVSPNTLLREAAETLYRHKYGCLPVLDDDRKLVGIITEADFLRLAIALLHDA</sequence>
<protein>
    <submittedName>
        <fullName evidence="4">CBS domain-containing protein</fullName>
    </submittedName>
</protein>
<dbReference type="CDD" id="cd04584">
    <property type="entry name" value="CBS_pair_AcuB_like"/>
    <property type="match status" value="1"/>
</dbReference>
<name>A0A9D1QZX0_9BACT</name>
<dbReference type="Pfam" id="PF00571">
    <property type="entry name" value="CBS"/>
    <property type="match status" value="2"/>
</dbReference>
<evidence type="ECO:0000313" key="4">
    <source>
        <dbReference type="EMBL" id="HIW77948.1"/>
    </source>
</evidence>
<dbReference type="SUPFAM" id="SSF54631">
    <property type="entry name" value="CBS-domain pair"/>
    <property type="match status" value="1"/>
</dbReference>
<dbReference type="PANTHER" id="PTHR43080">
    <property type="entry name" value="CBS DOMAIN-CONTAINING PROTEIN CBSX3, MITOCHONDRIAL"/>
    <property type="match status" value="1"/>
</dbReference>